<gene>
    <name evidence="2" type="ORF">J4H85_11160</name>
</gene>
<name>A0A939TRZ6_9MICO</name>
<evidence type="ECO:0000256" key="1">
    <source>
        <dbReference type="SAM" id="Phobius"/>
    </source>
</evidence>
<feature type="transmembrane region" description="Helical" evidence="1">
    <location>
        <begin position="333"/>
        <end position="353"/>
    </location>
</feature>
<feature type="transmembrane region" description="Helical" evidence="1">
    <location>
        <begin position="382"/>
        <end position="407"/>
    </location>
</feature>
<dbReference type="RefSeq" id="WP_208239635.1">
    <property type="nucleotide sequence ID" value="NZ_BAAAQU010000002.1"/>
</dbReference>
<feature type="transmembrane region" description="Helical" evidence="1">
    <location>
        <begin position="305"/>
        <end position="327"/>
    </location>
</feature>
<comment type="caution">
    <text evidence="2">The sequence shown here is derived from an EMBL/GenBank/DDBJ whole genome shotgun (WGS) entry which is preliminary data.</text>
</comment>
<organism evidence="2 3">
    <name type="scientific">Leucobacter tardus</name>
    <dbReference type="NCBI Taxonomy" id="501483"/>
    <lineage>
        <taxon>Bacteria</taxon>
        <taxon>Bacillati</taxon>
        <taxon>Actinomycetota</taxon>
        <taxon>Actinomycetes</taxon>
        <taxon>Micrococcales</taxon>
        <taxon>Microbacteriaceae</taxon>
        <taxon>Leucobacter</taxon>
    </lineage>
</organism>
<evidence type="ECO:0000313" key="2">
    <source>
        <dbReference type="EMBL" id="MBO2990552.1"/>
    </source>
</evidence>
<keyword evidence="3" id="KW-1185">Reference proteome</keyword>
<feature type="transmembrane region" description="Helical" evidence="1">
    <location>
        <begin position="231"/>
        <end position="252"/>
    </location>
</feature>
<feature type="transmembrane region" description="Helical" evidence="1">
    <location>
        <begin position="458"/>
        <end position="481"/>
    </location>
</feature>
<protein>
    <recommendedName>
        <fullName evidence="4">Transporter</fullName>
    </recommendedName>
</protein>
<dbReference type="AlphaFoldDB" id="A0A939TRZ6"/>
<accession>A0A939TRZ6</accession>
<keyword evidence="1" id="KW-1133">Transmembrane helix</keyword>
<feature type="transmembrane region" description="Helical" evidence="1">
    <location>
        <begin position="487"/>
        <end position="511"/>
    </location>
</feature>
<feature type="transmembrane region" description="Helical" evidence="1">
    <location>
        <begin position="171"/>
        <end position="190"/>
    </location>
</feature>
<feature type="transmembrane region" description="Helical" evidence="1">
    <location>
        <begin position="413"/>
        <end position="437"/>
    </location>
</feature>
<evidence type="ECO:0000313" key="3">
    <source>
        <dbReference type="Proteomes" id="UP000668403"/>
    </source>
</evidence>
<feature type="transmembrane region" description="Helical" evidence="1">
    <location>
        <begin position="99"/>
        <end position="127"/>
    </location>
</feature>
<keyword evidence="1" id="KW-0472">Membrane</keyword>
<dbReference type="Proteomes" id="UP000668403">
    <property type="component" value="Unassembled WGS sequence"/>
</dbReference>
<keyword evidence="1" id="KW-0812">Transmembrane</keyword>
<dbReference type="EMBL" id="JAGFBF010000005">
    <property type="protein sequence ID" value="MBO2990552.1"/>
    <property type="molecule type" value="Genomic_DNA"/>
</dbReference>
<reference evidence="2" key="1">
    <citation type="submission" date="2021-03" db="EMBL/GenBank/DDBJ databases">
        <title>Leucobacter chromiisoli sp. nov., isolated from chromium-containing soil of chemical plant.</title>
        <authorList>
            <person name="Xu Z."/>
        </authorList>
    </citation>
    <scope>NUCLEOTIDE SEQUENCE</scope>
    <source>
        <strain evidence="2">K 70/01</strain>
    </source>
</reference>
<feature type="transmembrane region" description="Helical" evidence="1">
    <location>
        <begin position="133"/>
        <end position="159"/>
    </location>
</feature>
<feature type="transmembrane region" description="Helical" evidence="1">
    <location>
        <begin position="21"/>
        <end position="43"/>
    </location>
</feature>
<proteinExistence type="predicted"/>
<sequence length="530" mass="54364">MVALLVGLRWRQLGHQLNRSPWFIVGLVFSGLVAVGLLTGLAFGLGALRVFSPELVGPILVVVGSVITAGWWIGSIVVSADDSLAADRFALLPVTARRLLPGLVLAGATTIGGIGTALALLLMLVGWSVAPAALLVALVLTPLALGTCVLGARVVSGLLAGWLARRRTRDFVLTFGVLLLASSGLLFNLLGSLVGRLGAPGDAFIRIAEVLAWTPVGAVYGVSSAVAAGDWGVGVGRLLVAILSAVVLWRIAERSLSRRLIDPIVSSGGGRVRSGGLIDRVLPATPTGAIAARTLRYRRRDPRHLVNLVMLFVFPLLMVAVVAMNSLNSGGWSFGPALILLPAINAFLLATVIQMDLAYDNNAVALHIVSGVSGVADRAGRLLGMAILVVPLLAILCVLACLVTGAWDLLPASIGATFGLTLAVAGASSVVGAVLPGRAPPPGANPLGRGSSGGAQSFLALIIVTPIALVLGGPAFGFAIASLWTAWLAWISLGCALVLGIAAVWAGVVIGGRTLDRRWARVLAEVSSEG</sequence>
<feature type="transmembrane region" description="Helical" evidence="1">
    <location>
        <begin position="55"/>
        <end position="78"/>
    </location>
</feature>
<evidence type="ECO:0008006" key="4">
    <source>
        <dbReference type="Google" id="ProtNLM"/>
    </source>
</evidence>